<gene>
    <name evidence="2" type="ORF">Ptr86124_001430</name>
</gene>
<name>A0A922NNK6_9PLEO</name>
<dbReference type="OMA" id="KEMMQVM"/>
<evidence type="ECO:0000256" key="1">
    <source>
        <dbReference type="SAM" id="SignalP"/>
    </source>
</evidence>
<evidence type="ECO:0000313" key="2">
    <source>
        <dbReference type="EMBL" id="KAI1518302.1"/>
    </source>
</evidence>
<protein>
    <submittedName>
        <fullName evidence="2">Uncharacterized protein</fullName>
    </submittedName>
</protein>
<dbReference type="EMBL" id="NRDI02000002">
    <property type="protein sequence ID" value="KAI1518302.1"/>
    <property type="molecule type" value="Genomic_DNA"/>
</dbReference>
<reference evidence="3" key="1">
    <citation type="journal article" date="2022" name="Microb. Genom.">
        <title>A global pangenome for the wheat fungal pathogen Pyrenophora tritici-repentis and prediction of effector protein structural homology.</title>
        <authorList>
            <person name="Moolhuijzen P.M."/>
            <person name="See P.T."/>
            <person name="Shi G."/>
            <person name="Powell H.R."/>
            <person name="Cockram J."/>
            <person name="Jorgensen L.N."/>
            <person name="Benslimane H."/>
            <person name="Strelkov S.E."/>
            <person name="Turner J."/>
            <person name="Liu Z."/>
            <person name="Moffat C.S."/>
        </authorList>
    </citation>
    <scope>NUCLEOTIDE SEQUENCE [LARGE SCALE GENOMIC DNA]</scope>
</reference>
<comment type="caution">
    <text evidence="2">The sequence shown here is derived from an EMBL/GenBank/DDBJ whole genome shotgun (WGS) entry which is preliminary data.</text>
</comment>
<feature type="chain" id="PRO_5037620781" evidence="1">
    <location>
        <begin position="17"/>
        <end position="171"/>
    </location>
</feature>
<dbReference type="Proteomes" id="UP000249757">
    <property type="component" value="Unassembled WGS sequence"/>
</dbReference>
<proteinExistence type="predicted"/>
<feature type="signal peptide" evidence="1">
    <location>
        <begin position="1"/>
        <end position="16"/>
    </location>
</feature>
<keyword evidence="1" id="KW-0732">Signal</keyword>
<accession>A0A922NNK6</accession>
<keyword evidence="3" id="KW-1185">Reference proteome</keyword>
<organism evidence="2 3">
    <name type="scientific">Pyrenophora tritici-repentis</name>
    <dbReference type="NCBI Taxonomy" id="45151"/>
    <lineage>
        <taxon>Eukaryota</taxon>
        <taxon>Fungi</taxon>
        <taxon>Dikarya</taxon>
        <taxon>Ascomycota</taxon>
        <taxon>Pezizomycotina</taxon>
        <taxon>Dothideomycetes</taxon>
        <taxon>Pleosporomycetidae</taxon>
        <taxon>Pleosporales</taxon>
        <taxon>Pleosporineae</taxon>
        <taxon>Pleosporaceae</taxon>
        <taxon>Pyrenophora</taxon>
    </lineage>
</organism>
<evidence type="ECO:0000313" key="3">
    <source>
        <dbReference type="Proteomes" id="UP000249757"/>
    </source>
</evidence>
<sequence>MKTFAILALIAGFAFAAPAAPAKPGCADAAAAAAGNSTLTGASCAEARAKLVDGIKANLNIQAQELKGIQCLQKEEGTAGFKAEQASVLKIQQKGIEIRANNQKLAKEINSPAAAGLDIVAGAQVKEMMQVMSLNGTAKADDATLKMLVQEVEDGTKQNEKNLAEAKSTKC</sequence>
<dbReference type="OrthoDB" id="3638982at2759"/>
<dbReference type="AlphaFoldDB" id="A0A922NNK6"/>